<dbReference type="Proteomes" id="UP000324222">
    <property type="component" value="Unassembled WGS sequence"/>
</dbReference>
<organism evidence="2 3">
    <name type="scientific">Portunus trituberculatus</name>
    <name type="common">Swimming crab</name>
    <name type="synonym">Neptunus trituberculatus</name>
    <dbReference type="NCBI Taxonomy" id="210409"/>
    <lineage>
        <taxon>Eukaryota</taxon>
        <taxon>Metazoa</taxon>
        <taxon>Ecdysozoa</taxon>
        <taxon>Arthropoda</taxon>
        <taxon>Crustacea</taxon>
        <taxon>Multicrustacea</taxon>
        <taxon>Malacostraca</taxon>
        <taxon>Eumalacostraca</taxon>
        <taxon>Eucarida</taxon>
        <taxon>Decapoda</taxon>
        <taxon>Pleocyemata</taxon>
        <taxon>Brachyura</taxon>
        <taxon>Eubrachyura</taxon>
        <taxon>Portunoidea</taxon>
        <taxon>Portunidae</taxon>
        <taxon>Portuninae</taxon>
        <taxon>Portunus</taxon>
    </lineage>
</organism>
<name>A0A5B7JVD3_PORTR</name>
<keyword evidence="3" id="KW-1185">Reference proteome</keyword>
<evidence type="ECO:0000256" key="1">
    <source>
        <dbReference type="SAM" id="MobiDB-lite"/>
    </source>
</evidence>
<evidence type="ECO:0000313" key="2">
    <source>
        <dbReference type="EMBL" id="MPD00033.1"/>
    </source>
</evidence>
<evidence type="ECO:0000313" key="3">
    <source>
        <dbReference type="Proteomes" id="UP000324222"/>
    </source>
</evidence>
<sequence length="238" mass="25342">MDHAVVQDSCTFPAAVGGSGSRHGDTSSPPPVRQFASRVANCLCLSIYPSIHSRLLRCGLLLLSASLHQCLWNLVANLGVQVVYSCSPPGQNITEKLSYTGKHCEGNSIASRSLLTDCVHVILLQKTLSPEAAPPQVTTKAEGVREPQRGPTGRSAVSPAPHVPFPNDSQPTTATHTPPSQLLFSLSQEFTTTATCPPPQHPSPLCLCLSLHTLLSSPLTLHTLTPHRSVLKHMGNVC</sequence>
<accession>A0A5B7JVD3</accession>
<proteinExistence type="predicted"/>
<gene>
    <name evidence="2" type="ORF">E2C01_095481</name>
</gene>
<feature type="compositionally biased region" description="Polar residues" evidence="1">
    <location>
        <begin position="167"/>
        <end position="179"/>
    </location>
</feature>
<dbReference type="EMBL" id="VSRR010121051">
    <property type="protein sequence ID" value="MPD00033.1"/>
    <property type="molecule type" value="Genomic_DNA"/>
</dbReference>
<reference evidence="2 3" key="1">
    <citation type="submission" date="2019-05" db="EMBL/GenBank/DDBJ databases">
        <title>Another draft genome of Portunus trituberculatus and its Hox gene families provides insights of decapod evolution.</title>
        <authorList>
            <person name="Jeong J.-H."/>
            <person name="Song I."/>
            <person name="Kim S."/>
            <person name="Choi T."/>
            <person name="Kim D."/>
            <person name="Ryu S."/>
            <person name="Kim W."/>
        </authorList>
    </citation>
    <scope>NUCLEOTIDE SEQUENCE [LARGE SCALE GENOMIC DNA]</scope>
    <source>
        <tissue evidence="2">Muscle</tissue>
    </source>
</reference>
<comment type="caution">
    <text evidence="2">The sequence shown here is derived from an EMBL/GenBank/DDBJ whole genome shotgun (WGS) entry which is preliminary data.</text>
</comment>
<protein>
    <submittedName>
        <fullName evidence="2">Uncharacterized protein</fullName>
    </submittedName>
</protein>
<dbReference type="AlphaFoldDB" id="A0A5B7JVD3"/>
<feature type="region of interest" description="Disordered" evidence="1">
    <location>
        <begin position="132"/>
        <end position="179"/>
    </location>
</feature>